<organism evidence="1 2">
    <name type="scientific">Sorghum bicolor</name>
    <name type="common">Sorghum</name>
    <name type="synonym">Sorghum vulgare</name>
    <dbReference type="NCBI Taxonomy" id="4558"/>
    <lineage>
        <taxon>Eukaryota</taxon>
        <taxon>Viridiplantae</taxon>
        <taxon>Streptophyta</taxon>
        <taxon>Embryophyta</taxon>
        <taxon>Tracheophyta</taxon>
        <taxon>Spermatophyta</taxon>
        <taxon>Magnoliopsida</taxon>
        <taxon>Liliopsida</taxon>
        <taxon>Poales</taxon>
        <taxon>Poaceae</taxon>
        <taxon>PACMAD clade</taxon>
        <taxon>Panicoideae</taxon>
        <taxon>Andropogonodae</taxon>
        <taxon>Andropogoneae</taxon>
        <taxon>Sorghinae</taxon>
        <taxon>Sorghum</taxon>
    </lineage>
</organism>
<gene>
    <name evidence="1" type="ORF">BDA96_03G290800</name>
</gene>
<sequence length="33" mass="3557">MSLLSSSLCLCICAKLHPLVVVNILNFLSIPNT</sequence>
<protein>
    <submittedName>
        <fullName evidence="1">Uncharacterized protein</fullName>
    </submittedName>
</protein>
<proteinExistence type="predicted"/>
<accession>A0A921REX2</accession>
<evidence type="ECO:0000313" key="1">
    <source>
        <dbReference type="EMBL" id="KAG0539069.1"/>
    </source>
</evidence>
<dbReference type="EMBL" id="CM027682">
    <property type="protein sequence ID" value="KAG0539069.1"/>
    <property type="molecule type" value="Genomic_DNA"/>
</dbReference>
<name>A0A921REX2_SORBI</name>
<reference evidence="1" key="2">
    <citation type="submission" date="2020-10" db="EMBL/GenBank/DDBJ databases">
        <authorList>
            <person name="Cooper E.A."/>
            <person name="Brenton Z.W."/>
            <person name="Flinn B.S."/>
            <person name="Jenkins J."/>
            <person name="Shu S."/>
            <person name="Flowers D."/>
            <person name="Luo F."/>
            <person name="Wang Y."/>
            <person name="Xia P."/>
            <person name="Barry K."/>
            <person name="Daum C."/>
            <person name="Lipzen A."/>
            <person name="Yoshinaga Y."/>
            <person name="Schmutz J."/>
            <person name="Saski C."/>
            <person name="Vermerris W."/>
            <person name="Kresovich S."/>
        </authorList>
    </citation>
    <scope>NUCLEOTIDE SEQUENCE</scope>
</reference>
<dbReference type="Proteomes" id="UP000807115">
    <property type="component" value="Chromosome 3"/>
</dbReference>
<dbReference type="AlphaFoldDB" id="A0A921REX2"/>
<comment type="caution">
    <text evidence="1">The sequence shown here is derived from an EMBL/GenBank/DDBJ whole genome shotgun (WGS) entry which is preliminary data.</text>
</comment>
<reference evidence="1" key="1">
    <citation type="journal article" date="2019" name="BMC Genomics">
        <title>A new reference genome for Sorghum bicolor reveals high levels of sequence similarity between sweet and grain genotypes: implications for the genetics of sugar metabolism.</title>
        <authorList>
            <person name="Cooper E.A."/>
            <person name="Brenton Z.W."/>
            <person name="Flinn B.S."/>
            <person name="Jenkins J."/>
            <person name="Shu S."/>
            <person name="Flowers D."/>
            <person name="Luo F."/>
            <person name="Wang Y."/>
            <person name="Xia P."/>
            <person name="Barry K."/>
            <person name="Daum C."/>
            <person name="Lipzen A."/>
            <person name="Yoshinaga Y."/>
            <person name="Schmutz J."/>
            <person name="Saski C."/>
            <person name="Vermerris W."/>
            <person name="Kresovich S."/>
        </authorList>
    </citation>
    <scope>NUCLEOTIDE SEQUENCE</scope>
</reference>
<evidence type="ECO:0000313" key="2">
    <source>
        <dbReference type="Proteomes" id="UP000807115"/>
    </source>
</evidence>